<keyword evidence="2" id="KW-1185">Reference proteome</keyword>
<organism evidence="2 3">
    <name type="scientific">Drosophila lebanonensis</name>
    <name type="common">Fruit fly</name>
    <name type="synonym">Scaptodrosophila lebanonensis</name>
    <dbReference type="NCBI Taxonomy" id="7225"/>
    <lineage>
        <taxon>Eukaryota</taxon>
        <taxon>Metazoa</taxon>
        <taxon>Ecdysozoa</taxon>
        <taxon>Arthropoda</taxon>
        <taxon>Hexapoda</taxon>
        <taxon>Insecta</taxon>
        <taxon>Pterygota</taxon>
        <taxon>Neoptera</taxon>
        <taxon>Endopterygota</taxon>
        <taxon>Diptera</taxon>
        <taxon>Brachycera</taxon>
        <taxon>Muscomorpha</taxon>
        <taxon>Ephydroidea</taxon>
        <taxon>Drosophilidae</taxon>
        <taxon>Scaptodrosophila</taxon>
    </lineage>
</organism>
<proteinExistence type="predicted"/>
<feature type="compositionally biased region" description="Polar residues" evidence="1">
    <location>
        <begin position="83"/>
        <end position="93"/>
    </location>
</feature>
<dbReference type="Proteomes" id="UP000504634">
    <property type="component" value="Unplaced"/>
</dbReference>
<gene>
    <name evidence="3" type="primary">LOC115628843</name>
</gene>
<dbReference type="RefSeq" id="XP_030380949.1">
    <property type="nucleotide sequence ID" value="XM_030525089.1"/>
</dbReference>
<name>A0A6J2TXU5_DROLE</name>
<reference evidence="3" key="1">
    <citation type="submission" date="2025-08" db="UniProtKB">
        <authorList>
            <consortium name="RefSeq"/>
        </authorList>
    </citation>
    <scope>IDENTIFICATION</scope>
    <source>
        <strain evidence="3">11010-0011.00</strain>
        <tissue evidence="3">Whole body</tissue>
    </source>
</reference>
<feature type="region of interest" description="Disordered" evidence="1">
    <location>
        <begin position="74"/>
        <end position="111"/>
    </location>
</feature>
<dbReference type="GeneID" id="115628843"/>
<evidence type="ECO:0000256" key="1">
    <source>
        <dbReference type="SAM" id="MobiDB-lite"/>
    </source>
</evidence>
<protein>
    <submittedName>
        <fullName evidence="3">Uncharacterized protein LOC115628843</fullName>
    </submittedName>
</protein>
<evidence type="ECO:0000313" key="3">
    <source>
        <dbReference type="RefSeq" id="XP_030380949.1"/>
    </source>
</evidence>
<sequence>MSSKVCSTCVLQVICNAQEPVSQMQLISLFTNDPSDEVVRKELQFILTTSLDLGLIVKSSDQYYIGANVNETVREEENPEVQEVSQGAEQASQMPEMEEVSAEQESQDKIN</sequence>
<evidence type="ECO:0000313" key="2">
    <source>
        <dbReference type="Proteomes" id="UP000504634"/>
    </source>
</evidence>
<accession>A0A6J2TXU5</accession>
<dbReference type="AlphaFoldDB" id="A0A6J2TXU5"/>